<dbReference type="Proteomes" id="UP000253594">
    <property type="component" value="Unassembled WGS sequence"/>
</dbReference>
<evidence type="ECO:0000256" key="2">
    <source>
        <dbReference type="ARBA" id="ARBA00023136"/>
    </source>
</evidence>
<evidence type="ECO:0000313" key="4">
    <source>
        <dbReference type="EMBL" id="RCI62700.1"/>
    </source>
</evidence>
<dbReference type="Gene3D" id="2.40.160.50">
    <property type="entry name" value="membrane protein fhac: a member of the omp85/tpsb transporter family"/>
    <property type="match status" value="1"/>
</dbReference>
<keyword evidence="2" id="KW-0472">Membrane</keyword>
<feature type="non-terminal residue" evidence="4">
    <location>
        <position position="1"/>
    </location>
</feature>
<dbReference type="InterPro" id="IPR000184">
    <property type="entry name" value="Bac_surfAg_D15"/>
</dbReference>
<protein>
    <recommendedName>
        <fullName evidence="3">Bacterial surface antigen (D15) domain-containing protein</fullName>
    </recommendedName>
</protein>
<evidence type="ECO:0000313" key="5">
    <source>
        <dbReference type="Proteomes" id="UP000253594"/>
    </source>
</evidence>
<reference evidence="4 5" key="1">
    <citation type="submission" date="2018-07" db="EMBL/GenBank/DDBJ databases">
        <title>Mechanisms of high-level aminoglycoside resistance among Gram-negative pathogens in Brazil.</title>
        <authorList>
            <person name="Ballaben A.S."/>
            <person name="Darini A.L.C."/>
            <person name="Doi Y."/>
        </authorList>
    </citation>
    <scope>NUCLEOTIDE SEQUENCE [LARGE SCALE GENOMIC DNA]</scope>
    <source>
        <strain evidence="4 5">B2-305</strain>
    </source>
</reference>
<feature type="non-terminal residue" evidence="4">
    <location>
        <position position="74"/>
    </location>
</feature>
<accession>A0A367LT70</accession>
<dbReference type="Pfam" id="PF01103">
    <property type="entry name" value="Omp85"/>
    <property type="match status" value="1"/>
</dbReference>
<comment type="subcellular location">
    <subcellularLocation>
        <location evidence="1">Membrane</location>
    </subcellularLocation>
</comment>
<evidence type="ECO:0000256" key="1">
    <source>
        <dbReference type="ARBA" id="ARBA00004370"/>
    </source>
</evidence>
<feature type="domain" description="Bacterial surface antigen (D15)" evidence="3">
    <location>
        <begin position="2"/>
        <end position="73"/>
    </location>
</feature>
<dbReference type="GO" id="GO:0019867">
    <property type="term" value="C:outer membrane"/>
    <property type="evidence" value="ECO:0007669"/>
    <property type="project" value="InterPro"/>
</dbReference>
<dbReference type="AlphaFoldDB" id="A0A367LT70"/>
<gene>
    <name evidence="4" type="ORF">DT376_45820</name>
</gene>
<sequence length="74" mass="8428">QSLTLETTLPGSDLSFYKIDYRGQVFAPLTDNYTMRFHTELGYGDGYGSTERLPFYENYYAGGFNSVRGFKDST</sequence>
<dbReference type="EMBL" id="QORE01004283">
    <property type="protein sequence ID" value="RCI62700.1"/>
    <property type="molecule type" value="Genomic_DNA"/>
</dbReference>
<organism evidence="4 5">
    <name type="scientific">Pseudomonas aeruginosa</name>
    <dbReference type="NCBI Taxonomy" id="287"/>
    <lineage>
        <taxon>Bacteria</taxon>
        <taxon>Pseudomonadati</taxon>
        <taxon>Pseudomonadota</taxon>
        <taxon>Gammaproteobacteria</taxon>
        <taxon>Pseudomonadales</taxon>
        <taxon>Pseudomonadaceae</taxon>
        <taxon>Pseudomonas</taxon>
    </lineage>
</organism>
<proteinExistence type="predicted"/>
<evidence type="ECO:0000259" key="3">
    <source>
        <dbReference type="Pfam" id="PF01103"/>
    </source>
</evidence>
<name>A0A367LT70_PSEAI</name>
<comment type="caution">
    <text evidence="4">The sequence shown here is derived from an EMBL/GenBank/DDBJ whole genome shotgun (WGS) entry which is preliminary data.</text>
</comment>